<sequence length="85" mass="9404">MDPERSSDLLSMLANSSSEDLDAIVSESNLKIEELAINQTGSRLLKELFARVNQLNLVLLKQLIFAALTIDSTKLKPIISDQKFG</sequence>
<reference evidence="1" key="1">
    <citation type="submission" date="2016-07" db="EMBL/GenBank/DDBJ databases">
        <title>De novo transcriptome assembly of four accessions of the metal hyperaccumulator plant Noccaea caerulescens.</title>
        <authorList>
            <person name="Blande D."/>
            <person name="Halimaa P."/>
            <person name="Tervahauta A.I."/>
            <person name="Aarts M.G."/>
            <person name="Karenlampi S.O."/>
        </authorList>
    </citation>
    <scope>NUCLEOTIDE SEQUENCE</scope>
</reference>
<dbReference type="AlphaFoldDB" id="A0A1J3FM14"/>
<organism evidence="1">
    <name type="scientific">Noccaea caerulescens</name>
    <name type="common">Alpine penny-cress</name>
    <name type="synonym">Thlaspi caerulescens</name>
    <dbReference type="NCBI Taxonomy" id="107243"/>
    <lineage>
        <taxon>Eukaryota</taxon>
        <taxon>Viridiplantae</taxon>
        <taxon>Streptophyta</taxon>
        <taxon>Embryophyta</taxon>
        <taxon>Tracheophyta</taxon>
        <taxon>Spermatophyta</taxon>
        <taxon>Magnoliopsida</taxon>
        <taxon>eudicotyledons</taxon>
        <taxon>Gunneridae</taxon>
        <taxon>Pentapetalae</taxon>
        <taxon>rosids</taxon>
        <taxon>malvids</taxon>
        <taxon>Brassicales</taxon>
        <taxon>Brassicaceae</taxon>
        <taxon>Coluteocarpeae</taxon>
        <taxon>Noccaea</taxon>
    </lineage>
</organism>
<proteinExistence type="predicted"/>
<dbReference type="EMBL" id="GEVK01008354">
    <property type="protein sequence ID" value="JAU44478.1"/>
    <property type="molecule type" value="Transcribed_RNA"/>
</dbReference>
<evidence type="ECO:0000313" key="1">
    <source>
        <dbReference type="EMBL" id="JAU44478.1"/>
    </source>
</evidence>
<protein>
    <submittedName>
        <fullName evidence="1">Uncharacterized protein</fullName>
    </submittedName>
</protein>
<gene>
    <name evidence="1" type="ORF">LC_TR5232_c0_g1_i1_g.18391</name>
</gene>
<accession>A0A1J3FM14</accession>
<name>A0A1J3FM14_NOCCA</name>